<evidence type="ECO:0000256" key="1">
    <source>
        <dbReference type="SAM" id="MobiDB-lite"/>
    </source>
</evidence>
<dbReference type="AlphaFoldDB" id="A0A9P8P9H0"/>
<sequence>MTGTRDDNLGINGVWIHTRLIVMVHRNQCPVGDHTGNSRVTGLVSSGDQVLHTFTLILVFQAQLSDESICRLSQDHSREQLTSKETATTNSNVGFNDGYFQVRSGFTQNISSAQTSRASTDDDHVTFGIVVEIGKSYQIEPCKGVYLIFEGKESQDLEKLRLSSFMAIDKPPSYVKPNLKSLEKCIPKNSKLKVSNGALVLKNDMTILDTIYLEAPFMVVPPFDLIKLIEVGKCCCYCGDTLKVYDKGRLKDKDVHDISDEKHARFMSGLDCADCSCKWCSQSCRKQDFSHSMLHHQPTNKAMTNQLTNSRGEKLILLYDRWVSFRKRILEQNLEWVYCGLYVALQLFHNPELKDGFMGLRQVSREDQMDFLGPDTDYFTLYEDLAGCFKNFKMPKEEFVQCVSIFKLNNYNSGIYLITSFLSDPAVEANCTISPFEMETAHSYEDFKIDVVDDHNVKLTKQKHMESYRKPIFTNSLKIDRKIVRVASGRNIPQNEPLNACEMHEPGSVCSSSDDSLMDKSAHVSQSTLEKPNKRTASFTSSGNSFGEGIIKYNRDQIREMLAEMTIESDDSDSETPIQLEVPEQFGKLRRKSVRFES</sequence>
<evidence type="ECO:0000313" key="3">
    <source>
        <dbReference type="Proteomes" id="UP000769157"/>
    </source>
</evidence>
<keyword evidence="3" id="KW-1185">Reference proteome</keyword>
<dbReference type="GeneID" id="70233774"/>
<dbReference type="Proteomes" id="UP000769157">
    <property type="component" value="Unassembled WGS sequence"/>
</dbReference>
<dbReference type="RefSeq" id="XP_046062467.1">
    <property type="nucleotide sequence ID" value="XM_046202608.1"/>
</dbReference>
<reference evidence="2" key="2">
    <citation type="submission" date="2021-01" db="EMBL/GenBank/DDBJ databases">
        <authorList>
            <person name="Schikora-Tamarit M.A."/>
        </authorList>
    </citation>
    <scope>NUCLEOTIDE SEQUENCE</scope>
    <source>
        <strain evidence="2">CBS6075</strain>
    </source>
</reference>
<feature type="region of interest" description="Disordered" evidence="1">
    <location>
        <begin position="497"/>
        <end position="542"/>
    </location>
</feature>
<organism evidence="2 3">
    <name type="scientific">Ogataea philodendri</name>
    <dbReference type="NCBI Taxonomy" id="1378263"/>
    <lineage>
        <taxon>Eukaryota</taxon>
        <taxon>Fungi</taxon>
        <taxon>Dikarya</taxon>
        <taxon>Ascomycota</taxon>
        <taxon>Saccharomycotina</taxon>
        <taxon>Pichiomycetes</taxon>
        <taxon>Pichiales</taxon>
        <taxon>Pichiaceae</taxon>
        <taxon>Ogataea</taxon>
    </lineage>
</organism>
<proteinExistence type="predicted"/>
<accession>A0A9P8P9H0</accession>
<comment type="caution">
    <text evidence="2">The sequence shown here is derived from an EMBL/GenBank/DDBJ whole genome shotgun (WGS) entry which is preliminary data.</text>
</comment>
<feature type="compositionally biased region" description="Polar residues" evidence="1">
    <location>
        <begin position="523"/>
        <end position="542"/>
    </location>
</feature>
<gene>
    <name evidence="2" type="ORF">OGAPHI_001807</name>
</gene>
<dbReference type="EMBL" id="JAEUBE010000158">
    <property type="protein sequence ID" value="KAH3668053.1"/>
    <property type="molecule type" value="Genomic_DNA"/>
</dbReference>
<name>A0A9P8P9H0_9ASCO</name>
<dbReference type="OrthoDB" id="438641at2759"/>
<reference evidence="2" key="1">
    <citation type="journal article" date="2021" name="Open Biol.">
        <title>Shared evolutionary footprints suggest mitochondrial oxidative damage underlies multiple complex I losses in fungi.</title>
        <authorList>
            <person name="Schikora-Tamarit M.A."/>
            <person name="Marcet-Houben M."/>
            <person name="Nosek J."/>
            <person name="Gabaldon T."/>
        </authorList>
    </citation>
    <scope>NUCLEOTIDE SEQUENCE</scope>
    <source>
        <strain evidence="2">CBS6075</strain>
    </source>
</reference>
<protein>
    <submittedName>
        <fullName evidence="2">Uncharacterized protein</fullName>
    </submittedName>
</protein>
<evidence type="ECO:0000313" key="2">
    <source>
        <dbReference type="EMBL" id="KAH3668053.1"/>
    </source>
</evidence>